<dbReference type="AlphaFoldDB" id="A0A8B7Y047"/>
<evidence type="ECO:0000256" key="2">
    <source>
        <dbReference type="PROSITE-ProRule" id="PRU00192"/>
    </source>
</evidence>
<evidence type="ECO:0000259" key="4">
    <source>
        <dbReference type="PROSITE" id="PS50002"/>
    </source>
</evidence>
<evidence type="ECO:0000256" key="3">
    <source>
        <dbReference type="SAM" id="MobiDB-lite"/>
    </source>
</evidence>
<dbReference type="OrthoDB" id="10649465at2759"/>
<feature type="compositionally biased region" description="Polar residues" evidence="3">
    <location>
        <begin position="562"/>
        <end position="575"/>
    </location>
</feature>
<gene>
    <name evidence="6" type="primary">LOC110976581</name>
</gene>
<dbReference type="InterPro" id="IPR036028">
    <property type="entry name" value="SH3-like_dom_sf"/>
</dbReference>
<feature type="compositionally biased region" description="Basic and acidic residues" evidence="3">
    <location>
        <begin position="240"/>
        <end position="254"/>
    </location>
</feature>
<dbReference type="KEGG" id="aplc:110976581"/>
<feature type="compositionally biased region" description="Polar residues" evidence="3">
    <location>
        <begin position="476"/>
        <end position="488"/>
    </location>
</feature>
<dbReference type="InterPro" id="IPR001452">
    <property type="entry name" value="SH3_domain"/>
</dbReference>
<feature type="compositionally biased region" description="Basic and acidic residues" evidence="3">
    <location>
        <begin position="331"/>
        <end position="342"/>
    </location>
</feature>
<dbReference type="SUPFAM" id="SSF50044">
    <property type="entry name" value="SH3-domain"/>
    <property type="match status" value="1"/>
</dbReference>
<dbReference type="GeneID" id="110976581"/>
<feature type="compositionally biased region" description="Basic and acidic residues" evidence="3">
    <location>
        <begin position="489"/>
        <end position="513"/>
    </location>
</feature>
<evidence type="ECO:0000313" key="5">
    <source>
        <dbReference type="Proteomes" id="UP000694845"/>
    </source>
</evidence>
<keyword evidence="5" id="KW-1185">Reference proteome</keyword>
<feature type="compositionally biased region" description="Basic and acidic residues" evidence="3">
    <location>
        <begin position="27"/>
        <end position="37"/>
    </location>
</feature>
<name>A0A8B7Y047_ACAPL</name>
<feature type="compositionally biased region" description="Polar residues" evidence="3">
    <location>
        <begin position="681"/>
        <end position="690"/>
    </location>
</feature>
<reference evidence="6" key="1">
    <citation type="submission" date="2025-08" db="UniProtKB">
        <authorList>
            <consortium name="RefSeq"/>
        </authorList>
    </citation>
    <scope>IDENTIFICATION</scope>
</reference>
<evidence type="ECO:0000256" key="1">
    <source>
        <dbReference type="ARBA" id="ARBA00022443"/>
    </source>
</evidence>
<feature type="compositionally biased region" description="Basic and acidic residues" evidence="3">
    <location>
        <begin position="74"/>
        <end position="92"/>
    </location>
</feature>
<dbReference type="OMA" id="CTTAKIT"/>
<feature type="region of interest" description="Disordered" evidence="3">
    <location>
        <begin position="558"/>
        <end position="580"/>
    </location>
</feature>
<feature type="region of interest" description="Disordered" evidence="3">
    <location>
        <begin position="798"/>
        <end position="821"/>
    </location>
</feature>
<keyword evidence="1 2" id="KW-0728">SH3 domain</keyword>
<feature type="region of interest" description="Disordered" evidence="3">
    <location>
        <begin position="681"/>
        <end position="728"/>
    </location>
</feature>
<feature type="region of interest" description="Disordered" evidence="3">
    <location>
        <begin position="201"/>
        <end position="348"/>
    </location>
</feature>
<dbReference type="PROSITE" id="PS50002">
    <property type="entry name" value="SH3"/>
    <property type="match status" value="1"/>
</dbReference>
<dbReference type="RefSeq" id="XP_022085665.1">
    <property type="nucleotide sequence ID" value="XM_022229973.1"/>
</dbReference>
<accession>A0A8B7Y047</accession>
<feature type="domain" description="SH3" evidence="4">
    <location>
        <begin position="842"/>
        <end position="906"/>
    </location>
</feature>
<sequence length="909" mass="100758">MLKFVRQGESGRGSSDEWTAVSVAAVPERKDSEHDCTVCKTRRRSLERQAAGALRRSRSRDTPRSVGHGTNSTHDVDVCLSEHAEMSQDDNRQQVGGGGGRGWRSESEKYRRLSRSCEALSASNKGPRWKKEDADEKVTITWESLPCRITARETALIGRSTLGQDLKQSETPSIGKHGLMPCSQTVAVVCNTKQLSVKESRYAHDGGGPSWMSPKGKTKSGQGRVPTSSTGKQVQFGGVEYEKPKEESVMDKLRNAVSSNRRKLRSRSLERVDRRKERSNDWDSWTGKSKPWDDSITRPRRLCGRERDRTDESVLDNDQQLLKNYKRRSRSRECQDRRDGSQTKHGRGKLYHCDDNQNVILTQLTSWQDDSVIKTGPAAGCGHDQISSDTVTYSDPGTSALQCQALTRNEDPRSASDDVDRNYHSRQKEKTVMLISPQYKAPNGHYGNAVVRKCCADKKNTTRKEQKSAHVKAQTLEKTSPKVHTTFSSEEKRDQRTRQHGRDSERRSSLPKLDKFGISATKIARLDTPLKLTAPDPSILNKIADAPFVSVMEIKDGKDNAKQNTESISADLSSTKSHKDGVESTVESECNSSGYVYNCTTAKITRISRPENSDNWKQQTPNLSISLNHAGCRVSKEKPTSGENGTDHGGCYGEVKKLEPANNLVRQASVASLSLISVNSVDSGTSCHEGSTTDSSASSSDKEMETQGKPNQPASRAGTAKQRLGREARQYRASAKELENLILASCFGVDKHISGLVTSDYESDTGPEMVKYRTLEDGRRRKGGVSRVVRFVGNKDDSDVTREMKRAQQPKAKGEMSASKKSAATIKHPFPTPSIDSHFPSQLTVRACVLNSHKAMSHAEMSVQPGDVVYLRPEDFKQRPLWVMAYSRASGERGLIPSVYLADQLDTLT</sequence>
<protein>
    <submittedName>
        <fullName evidence="6">Uncharacterized protein LOC110976581</fullName>
    </submittedName>
</protein>
<dbReference type="Gene3D" id="2.30.30.40">
    <property type="entry name" value="SH3 Domains"/>
    <property type="match status" value="1"/>
</dbReference>
<feature type="compositionally biased region" description="Polar residues" evidence="3">
    <location>
        <begin position="219"/>
        <end position="233"/>
    </location>
</feature>
<feature type="region of interest" description="Disordered" evidence="3">
    <location>
        <begin position="461"/>
        <end position="513"/>
    </location>
</feature>
<evidence type="ECO:0000313" key="6">
    <source>
        <dbReference type="RefSeq" id="XP_022085665.1"/>
    </source>
</evidence>
<proteinExistence type="predicted"/>
<feature type="compositionally biased region" description="Basic and acidic residues" evidence="3">
    <location>
        <begin position="267"/>
        <end position="281"/>
    </location>
</feature>
<organism evidence="5 6">
    <name type="scientific">Acanthaster planci</name>
    <name type="common">Crown-of-thorns starfish</name>
    <dbReference type="NCBI Taxonomy" id="133434"/>
    <lineage>
        <taxon>Eukaryota</taxon>
        <taxon>Metazoa</taxon>
        <taxon>Echinodermata</taxon>
        <taxon>Eleutherozoa</taxon>
        <taxon>Asterozoa</taxon>
        <taxon>Asteroidea</taxon>
        <taxon>Valvatacea</taxon>
        <taxon>Valvatida</taxon>
        <taxon>Acanthasteridae</taxon>
        <taxon>Acanthaster</taxon>
    </lineage>
</organism>
<feature type="region of interest" description="Disordered" evidence="3">
    <location>
        <begin position="26"/>
        <end position="107"/>
    </location>
</feature>
<dbReference type="Proteomes" id="UP000694845">
    <property type="component" value="Unplaced"/>
</dbReference>
<feature type="compositionally biased region" description="Basic and acidic residues" evidence="3">
    <location>
        <begin position="290"/>
        <end position="312"/>
    </location>
</feature>